<evidence type="ECO:0000313" key="3">
    <source>
        <dbReference type="EMBL" id="GGL20771.1"/>
    </source>
</evidence>
<keyword evidence="4" id="KW-1185">Reference proteome</keyword>
<reference evidence="3" key="2">
    <citation type="submission" date="2020-09" db="EMBL/GenBank/DDBJ databases">
        <authorList>
            <person name="Sun Q."/>
            <person name="Zhou Y."/>
        </authorList>
    </citation>
    <scope>NUCLEOTIDE SEQUENCE</scope>
    <source>
        <strain evidence="3">CGMCC 4.3508</strain>
    </source>
</reference>
<evidence type="ECO:0000259" key="2">
    <source>
        <dbReference type="Pfam" id="PF13111"/>
    </source>
</evidence>
<evidence type="ECO:0000313" key="4">
    <source>
        <dbReference type="Proteomes" id="UP000638263"/>
    </source>
</evidence>
<dbReference type="Proteomes" id="UP000638263">
    <property type="component" value="Unassembled WGS sequence"/>
</dbReference>
<feature type="domain" description="pPIWI-RE module N-terminal" evidence="2">
    <location>
        <begin position="5"/>
        <end position="354"/>
    </location>
</feature>
<gene>
    <name evidence="3" type="ORF">GCM10011588_39550</name>
</gene>
<proteinExistence type="predicted"/>
<dbReference type="InterPro" id="IPR024996">
    <property type="entry name" value="RNaseH_pPIWI_RE"/>
</dbReference>
<evidence type="ECO:0008006" key="5">
    <source>
        <dbReference type="Google" id="ProtNLM"/>
    </source>
</evidence>
<evidence type="ECO:0000259" key="1">
    <source>
        <dbReference type="Pfam" id="PF13032"/>
    </source>
</evidence>
<dbReference type="InterPro" id="IPR025085">
    <property type="entry name" value="pPIWI_RE_X"/>
</dbReference>
<dbReference type="RefSeq" id="WP_062998602.1">
    <property type="nucleotide sequence ID" value="NZ_BMMH01000007.1"/>
</dbReference>
<protein>
    <recommendedName>
        <fullName evidence="5">DUF3893 domain-containing protein</fullName>
    </recommendedName>
</protein>
<comment type="caution">
    <text evidence="3">The sequence shown here is derived from an EMBL/GenBank/DDBJ whole genome shotgun (WGS) entry which is preliminary data.</text>
</comment>
<sequence>MQTLAFPITEEIAGKVLCYNTSPELADAWEQLSRRHNGGEASKRLPYTNLTQALRFVLGDFAAIQRGPDGTMILTRREIPDGVTSRLFAHFERQLADRDKLPFENTLAPLLADMNPETIQVGNYLETVGPTGETDLPGWVYDVVTWQAAETIAAQPLHLPSGRTLRLRPDTAGNLLAWEDLLPGNHAAQGKPTAMHYLSLKATTTPGWAGPLLSIDAHVSRLSTRMHLTRNLWLATDPNRAVLTCGKQWNAKSKRYQLKGWVADLVDSFSVRGIPELDDQTLTRDWERVRGKFEKTPDTHVVGPGPGRKFLNAVLDHALASLPTGSEPLTLVDSKIRTPDRSDKARKNPDTPKDRISLTETVRRSNKGLDLIVLASDDAAEARAATAFADALDIDANQLRGTEDPVEILPGLLRVRFHPAPPEVLLEPGDNTTRTLLAQAIATEVPAGWTGAVLAQSDEQRAAAKPVGQDPKRQLRRGFAVMGVSSQFLDRRTAPQPGKHDYPGDAAVLDLLRATGLTGTLPGAIFTKPLNRGPVLVIGVYSAIQTKPATRMISVAATVTNGDDQPWTVFGYHPDAGGWKPYQLTTTKHHATTISPFAPSTTSASRDRHAAAYVRRALDQALLKFPDLPVVLYLNGVGCRSLWQGLANRTLGIDNPDGLPHFGLANADDRSIGVVRVITNDDGELFQPVRPSTGTPSERPSVGVSTKLHKLPSTRRDVYYLVNQSRSDQAFNTNVRAGGSKTRFEVEEDPRVLATPWPALTCTEFTILDHGQWTADQLGALSARLCGHPLVWDGRTSRPIPLHLARQALQDHPDRT</sequence>
<name>A0A917RR47_9NOCA</name>
<feature type="domain" description="pPIWI-RE RNaseH" evidence="1">
    <location>
        <begin position="548"/>
        <end position="814"/>
    </location>
</feature>
<dbReference type="EMBL" id="BMMH01000007">
    <property type="protein sequence ID" value="GGL20771.1"/>
    <property type="molecule type" value="Genomic_DNA"/>
</dbReference>
<organism evidence="3 4">
    <name type="scientific">Nocardia jinanensis</name>
    <dbReference type="NCBI Taxonomy" id="382504"/>
    <lineage>
        <taxon>Bacteria</taxon>
        <taxon>Bacillati</taxon>
        <taxon>Actinomycetota</taxon>
        <taxon>Actinomycetes</taxon>
        <taxon>Mycobacteriales</taxon>
        <taxon>Nocardiaceae</taxon>
        <taxon>Nocardia</taxon>
    </lineage>
</organism>
<dbReference type="Pfam" id="PF13032">
    <property type="entry name" value="RNaseH_pPIWI_RE"/>
    <property type="match status" value="1"/>
</dbReference>
<reference evidence="3" key="1">
    <citation type="journal article" date="2014" name="Int. J. Syst. Evol. Microbiol.">
        <title>Complete genome sequence of Corynebacterium casei LMG S-19264T (=DSM 44701T), isolated from a smear-ripened cheese.</title>
        <authorList>
            <consortium name="US DOE Joint Genome Institute (JGI-PGF)"/>
            <person name="Walter F."/>
            <person name="Albersmeier A."/>
            <person name="Kalinowski J."/>
            <person name="Ruckert C."/>
        </authorList>
    </citation>
    <scope>NUCLEOTIDE SEQUENCE</scope>
    <source>
        <strain evidence="3">CGMCC 4.3508</strain>
    </source>
</reference>
<dbReference type="AlphaFoldDB" id="A0A917RR47"/>
<accession>A0A917RR47</accession>
<dbReference type="Pfam" id="PF13111">
    <property type="entry name" value="pPIWI_RE_X"/>
    <property type="match status" value="1"/>
</dbReference>